<evidence type="ECO:0000313" key="2">
    <source>
        <dbReference type="EMBL" id="TQL90340.1"/>
    </source>
</evidence>
<sequence>MSLRRFAAGREQFERERAATEPAPAPAGPPVEKCEMCAEPIGEVHGHVANLEDRHILCTCRPCMLLFTHAGAGTERRPTDGADSPIRRFQAVPERYRYDPDFAMSEGDWDELAIPVRMAFFFRNTGMGRTVAFYPSPAGATESELSLDAWVRILAANPAVADVQPDVEALLIDRRSGAYLVPIDVCYELVGLVRLYWKGFDGGEEAWNAINGFFAALRDRGERVVREEAHG</sequence>
<organism evidence="2 3">
    <name type="scientific">Actinoallomurus bryophytorum</name>
    <dbReference type="NCBI Taxonomy" id="1490222"/>
    <lineage>
        <taxon>Bacteria</taxon>
        <taxon>Bacillati</taxon>
        <taxon>Actinomycetota</taxon>
        <taxon>Actinomycetes</taxon>
        <taxon>Streptosporangiales</taxon>
        <taxon>Thermomonosporaceae</taxon>
        <taxon>Actinoallomurus</taxon>
    </lineage>
</organism>
<gene>
    <name evidence="2" type="ORF">FB559_7643</name>
</gene>
<comment type="caution">
    <text evidence="2">The sequence shown here is derived from an EMBL/GenBank/DDBJ whole genome shotgun (WGS) entry which is preliminary data.</text>
</comment>
<dbReference type="Pfam" id="PF19372">
    <property type="entry name" value="DUF5947"/>
    <property type="match status" value="1"/>
</dbReference>
<evidence type="ECO:0000256" key="1">
    <source>
        <dbReference type="SAM" id="MobiDB-lite"/>
    </source>
</evidence>
<proteinExistence type="predicted"/>
<feature type="region of interest" description="Disordered" evidence="1">
    <location>
        <begin position="1"/>
        <end position="30"/>
    </location>
</feature>
<name>A0A543BZU1_9ACTN</name>
<keyword evidence="3" id="KW-1185">Reference proteome</keyword>
<reference evidence="2 3" key="1">
    <citation type="submission" date="2019-06" db="EMBL/GenBank/DDBJ databases">
        <title>Sequencing the genomes of 1000 actinobacteria strains.</title>
        <authorList>
            <person name="Klenk H.-P."/>
        </authorList>
    </citation>
    <scope>NUCLEOTIDE SEQUENCE [LARGE SCALE GENOMIC DNA]</scope>
    <source>
        <strain evidence="2 3">DSM 102200</strain>
    </source>
</reference>
<evidence type="ECO:0000313" key="3">
    <source>
        <dbReference type="Proteomes" id="UP000316096"/>
    </source>
</evidence>
<dbReference type="AlphaFoldDB" id="A0A543BZU1"/>
<dbReference type="EMBL" id="VFOZ01000002">
    <property type="protein sequence ID" value="TQL90340.1"/>
    <property type="molecule type" value="Genomic_DNA"/>
</dbReference>
<dbReference type="Proteomes" id="UP000316096">
    <property type="component" value="Unassembled WGS sequence"/>
</dbReference>
<dbReference type="RefSeq" id="WP_246122753.1">
    <property type="nucleotide sequence ID" value="NZ_VFOZ01000002.1"/>
</dbReference>
<protein>
    <submittedName>
        <fullName evidence="2">Uncharacterized protein</fullName>
    </submittedName>
</protein>
<dbReference type="InterPro" id="IPR045991">
    <property type="entry name" value="DUF5947"/>
</dbReference>
<accession>A0A543BZU1</accession>